<proteinExistence type="predicted"/>
<sequence>MNMNIKDYAKKINKEAIYCCYDTYIENPKEYEKITRYQMLASLYEVFTQEDALFHLLSYEEFLSLKECIKSPKKSANGFIPHKNS</sequence>
<reference evidence="1 2" key="1">
    <citation type="submission" date="2019-03" db="EMBL/GenBank/DDBJ databases">
        <title>Genomic Encyclopedia of Type Strains, Phase IV (KMG-IV): sequencing the most valuable type-strain genomes for metagenomic binning, comparative biology and taxonomic classification.</title>
        <authorList>
            <person name="Goeker M."/>
        </authorList>
    </citation>
    <scope>NUCLEOTIDE SEQUENCE [LARGE SCALE GENOMIC DNA]</scope>
    <source>
        <strain evidence="1 2">DSM 29481</strain>
    </source>
</reference>
<protein>
    <submittedName>
        <fullName evidence="1">Uncharacterized protein</fullName>
    </submittedName>
</protein>
<dbReference type="AlphaFoldDB" id="A0A4R3T8F3"/>
<dbReference type="RefSeq" id="WP_132225327.1">
    <property type="nucleotide sequence ID" value="NZ_JANKBG010000018.1"/>
</dbReference>
<organism evidence="1 2">
    <name type="scientific">Longicatena caecimuris</name>
    <dbReference type="NCBI Taxonomy" id="1796635"/>
    <lineage>
        <taxon>Bacteria</taxon>
        <taxon>Bacillati</taxon>
        <taxon>Bacillota</taxon>
        <taxon>Erysipelotrichia</taxon>
        <taxon>Erysipelotrichales</taxon>
        <taxon>Erysipelotrichaceae</taxon>
        <taxon>Longicatena</taxon>
    </lineage>
</organism>
<dbReference type="Proteomes" id="UP000295773">
    <property type="component" value="Unassembled WGS sequence"/>
</dbReference>
<gene>
    <name evidence="1" type="ORF">EDD61_1197</name>
</gene>
<evidence type="ECO:0000313" key="2">
    <source>
        <dbReference type="Proteomes" id="UP000295773"/>
    </source>
</evidence>
<keyword evidence="2" id="KW-1185">Reference proteome</keyword>
<comment type="caution">
    <text evidence="1">The sequence shown here is derived from an EMBL/GenBank/DDBJ whole genome shotgun (WGS) entry which is preliminary data.</text>
</comment>
<dbReference type="EMBL" id="SMBP01000019">
    <property type="protein sequence ID" value="TCU57106.1"/>
    <property type="molecule type" value="Genomic_DNA"/>
</dbReference>
<name>A0A4R3T8F3_9FIRM</name>
<evidence type="ECO:0000313" key="1">
    <source>
        <dbReference type="EMBL" id="TCU57106.1"/>
    </source>
</evidence>
<accession>A0A4R3T8F3</accession>